<dbReference type="InterPro" id="IPR011995">
    <property type="entry name" value="OMPdecase_type-2"/>
</dbReference>
<dbReference type="EMBL" id="JAGFWR010000004">
    <property type="protein sequence ID" value="MBO4161229.1"/>
    <property type="molecule type" value="Genomic_DNA"/>
</dbReference>
<evidence type="ECO:0000313" key="10">
    <source>
        <dbReference type="Proteomes" id="UP000671399"/>
    </source>
</evidence>
<dbReference type="PANTHER" id="PTHR43375">
    <property type="entry name" value="OROTIDINE 5'-PHOSPHATE DECARBOXYLASE"/>
    <property type="match status" value="1"/>
</dbReference>
<feature type="domain" description="Orotidine 5'-phosphate decarboxylase" evidence="8">
    <location>
        <begin position="20"/>
        <end position="263"/>
    </location>
</feature>
<dbReference type="EC" id="4.1.1.23" evidence="7"/>
<dbReference type="PROSITE" id="PS00156">
    <property type="entry name" value="OMPDECASE"/>
    <property type="match status" value="1"/>
</dbReference>
<dbReference type="SMART" id="SM00934">
    <property type="entry name" value="OMPdecase"/>
    <property type="match status" value="1"/>
</dbReference>
<dbReference type="Proteomes" id="UP000671399">
    <property type="component" value="Unassembled WGS sequence"/>
</dbReference>
<evidence type="ECO:0000259" key="8">
    <source>
        <dbReference type="SMART" id="SM00934"/>
    </source>
</evidence>
<evidence type="ECO:0000256" key="6">
    <source>
        <dbReference type="ARBA" id="ARBA00049157"/>
    </source>
</evidence>
<dbReference type="GO" id="GO:0004590">
    <property type="term" value="F:orotidine-5'-phosphate decarboxylase activity"/>
    <property type="evidence" value="ECO:0007669"/>
    <property type="project" value="UniProtKB-EC"/>
</dbReference>
<reference evidence="9 10" key="1">
    <citation type="submission" date="2021-03" db="EMBL/GenBank/DDBJ databases">
        <authorList>
            <person name="Lee D.-H."/>
        </authorList>
    </citation>
    <scope>NUCLEOTIDE SEQUENCE [LARGE SCALE GENOMIC DNA]</scope>
    <source>
        <strain evidence="9 10">MMS20-R2-23</strain>
    </source>
</reference>
<comment type="similarity">
    <text evidence="2">Belongs to the OMP decarboxylase family. Type 2 subfamily.</text>
</comment>
<keyword evidence="3" id="KW-0210">Decarboxylase</keyword>
<comment type="catalytic activity">
    <reaction evidence="6">
        <text>orotidine 5'-phosphate + H(+) = UMP + CO2</text>
        <dbReference type="Rhea" id="RHEA:11596"/>
        <dbReference type="ChEBI" id="CHEBI:15378"/>
        <dbReference type="ChEBI" id="CHEBI:16526"/>
        <dbReference type="ChEBI" id="CHEBI:57538"/>
        <dbReference type="ChEBI" id="CHEBI:57865"/>
        <dbReference type="EC" id="4.1.1.23"/>
    </reaction>
</comment>
<comment type="pathway">
    <text evidence="1">Pyrimidine metabolism; UMP biosynthesis via de novo pathway; UMP from orotate: step 2/2.</text>
</comment>
<dbReference type="RefSeq" id="WP_208566906.1">
    <property type="nucleotide sequence ID" value="NZ_JAGFWR010000004.1"/>
</dbReference>
<evidence type="ECO:0000256" key="7">
    <source>
        <dbReference type="NCBIfam" id="TIGR02127"/>
    </source>
</evidence>
<gene>
    <name evidence="9" type="primary">pyrF</name>
    <name evidence="9" type="ORF">JQN83_10440</name>
</gene>
<keyword evidence="10" id="KW-1185">Reference proteome</keyword>
<dbReference type="InterPro" id="IPR018089">
    <property type="entry name" value="OMPdecase_AS"/>
</dbReference>
<accession>A0ABS3V6K0</accession>
<dbReference type="Pfam" id="PF00215">
    <property type="entry name" value="OMPdecase"/>
    <property type="match status" value="1"/>
</dbReference>
<evidence type="ECO:0000256" key="5">
    <source>
        <dbReference type="ARBA" id="ARBA00023239"/>
    </source>
</evidence>
<dbReference type="SUPFAM" id="SSF51366">
    <property type="entry name" value="Ribulose-phoshate binding barrel"/>
    <property type="match status" value="1"/>
</dbReference>
<evidence type="ECO:0000313" key="9">
    <source>
        <dbReference type="EMBL" id="MBO4161229.1"/>
    </source>
</evidence>
<keyword evidence="4" id="KW-0665">Pyrimidine biosynthesis</keyword>
<evidence type="ECO:0000256" key="4">
    <source>
        <dbReference type="ARBA" id="ARBA00022975"/>
    </source>
</evidence>
<proteinExistence type="inferred from homology"/>
<dbReference type="Gene3D" id="3.20.20.70">
    <property type="entry name" value="Aldolase class I"/>
    <property type="match status" value="1"/>
</dbReference>
<dbReference type="PANTHER" id="PTHR43375:SF1">
    <property type="entry name" value="OROTIDINE 5'-PHOSPHATE DECARBOXYLASE"/>
    <property type="match status" value="1"/>
</dbReference>
<organism evidence="9 10">
    <name type="scientific">Micromonospora antibiotica</name>
    <dbReference type="NCBI Taxonomy" id="2807623"/>
    <lineage>
        <taxon>Bacteria</taxon>
        <taxon>Bacillati</taxon>
        <taxon>Actinomycetota</taxon>
        <taxon>Actinomycetes</taxon>
        <taxon>Micromonosporales</taxon>
        <taxon>Micromonosporaceae</taxon>
        <taxon>Micromonospora</taxon>
    </lineage>
</organism>
<evidence type="ECO:0000256" key="3">
    <source>
        <dbReference type="ARBA" id="ARBA00022793"/>
    </source>
</evidence>
<dbReference type="InterPro" id="IPR011060">
    <property type="entry name" value="RibuloseP-bd_barrel"/>
</dbReference>
<dbReference type="InterPro" id="IPR001754">
    <property type="entry name" value="OMPdeCOase_dom"/>
</dbReference>
<evidence type="ECO:0000256" key="2">
    <source>
        <dbReference type="ARBA" id="ARBA00008847"/>
    </source>
</evidence>
<comment type="caution">
    <text evidence="9">The sequence shown here is derived from an EMBL/GenBank/DDBJ whole genome shotgun (WGS) entry which is preliminary data.</text>
</comment>
<protein>
    <recommendedName>
        <fullName evidence="7">Orotidine-5'-phosphate decarboxylase</fullName>
        <ecNumber evidence="7">4.1.1.23</ecNumber>
    </recommendedName>
</protein>
<dbReference type="InterPro" id="IPR013785">
    <property type="entry name" value="Aldolase_TIM"/>
</dbReference>
<evidence type="ECO:0000256" key="1">
    <source>
        <dbReference type="ARBA" id="ARBA00004861"/>
    </source>
</evidence>
<sequence length="277" mass="29750">MATDGGIYELMRRHWSQGRLVCVGLDPDLSRLPAGLATHDAERATVFCREIADATAEFAAAFKLNSAFFERMGVPGIQALECTIAYIKQAHPDRVVIVDAKRGDIDNTNLYYAEAVFDTWGADVVTVHPYMGRESLEPFLRRGDKGVIVMGANSCAGVGEFQDLPVGSEGVPLYEYVCRRVAGNWNRLGNCAVTAGATEPAKLARIRHAVGDLPILLLGLGAQGGDVDECLRVGKAQDSFGLIANSSRAILYASSGSDFAEAAHRAAARFNQRLSDG</sequence>
<dbReference type="NCBIfam" id="TIGR02127">
    <property type="entry name" value="pyrF_sub2"/>
    <property type="match status" value="1"/>
</dbReference>
<name>A0ABS3V6K0_9ACTN</name>
<keyword evidence="5 9" id="KW-0456">Lyase</keyword>